<feature type="chain" id="PRO_5002243557" evidence="1">
    <location>
        <begin position="22"/>
        <end position="179"/>
    </location>
</feature>
<sequence length="179" mass="20080">MNRFFIFLVLLLFAFAAGCVAVDNGFGPEQAPSVKLGLVKQNPEAYKGMDVLWGGKILKVVNKEKGTLLEVLEQPLGYDNRPLDSDSSEGRFIVSVKDFIDPAIYQEGRELTAKGAVAGVKDLPLGEITYKYVLVKGAELKLWKKRPQVIRVYHTGDAFYGPRPAGPGAYWYWGPYYWW</sequence>
<evidence type="ECO:0000313" key="3">
    <source>
        <dbReference type="Proteomes" id="UP000032233"/>
    </source>
</evidence>
<dbReference type="GO" id="GO:0019867">
    <property type="term" value="C:outer membrane"/>
    <property type="evidence" value="ECO:0007669"/>
    <property type="project" value="InterPro"/>
</dbReference>
<accession>A0A0D2HSS5</accession>
<dbReference type="PIRSF" id="PIRSF004982">
    <property type="entry name" value="SlP"/>
    <property type="match status" value="1"/>
</dbReference>
<dbReference type="PANTHER" id="PTHR37530">
    <property type="entry name" value="OUTER MEMBRANE PROTEIN SLP"/>
    <property type="match status" value="1"/>
</dbReference>
<dbReference type="Pfam" id="PF03843">
    <property type="entry name" value="Slp"/>
    <property type="match status" value="1"/>
</dbReference>
<evidence type="ECO:0000256" key="1">
    <source>
        <dbReference type="SAM" id="SignalP"/>
    </source>
</evidence>
<dbReference type="AlphaFoldDB" id="A0A0D2HSS5"/>
<keyword evidence="1" id="KW-0732">Signal</keyword>
<dbReference type="STRING" id="1429043.X474_10910"/>
<keyword evidence="3" id="KW-1185">Reference proteome</keyword>
<dbReference type="FunCoup" id="A0A0D2HSS5">
    <property type="interactions" value="42"/>
</dbReference>
<feature type="signal peptide" evidence="1">
    <location>
        <begin position="1"/>
        <end position="21"/>
    </location>
</feature>
<dbReference type="Proteomes" id="UP000032233">
    <property type="component" value="Unassembled WGS sequence"/>
</dbReference>
<protein>
    <submittedName>
        <fullName evidence="2">Membrane protein</fullName>
    </submittedName>
</protein>
<name>A0A0D2HSS5_9BACT</name>
<evidence type="ECO:0000313" key="2">
    <source>
        <dbReference type="EMBL" id="KIX13568.1"/>
    </source>
</evidence>
<gene>
    <name evidence="2" type="ORF">X474_10910</name>
</gene>
<dbReference type="PANTHER" id="PTHR37530:SF1">
    <property type="entry name" value="OUTER MEMBRANE PROTEIN SLP"/>
    <property type="match status" value="1"/>
</dbReference>
<dbReference type="OrthoDB" id="5397282at2"/>
<comment type="caution">
    <text evidence="2">The sequence shown here is derived from an EMBL/GenBank/DDBJ whole genome shotgun (WGS) entry which is preliminary data.</text>
</comment>
<dbReference type="PROSITE" id="PS51257">
    <property type="entry name" value="PROKAR_LIPOPROTEIN"/>
    <property type="match status" value="1"/>
</dbReference>
<dbReference type="InterPro" id="IPR004658">
    <property type="entry name" value="OMP_Slp"/>
</dbReference>
<dbReference type="InParanoid" id="A0A0D2HSS5"/>
<organism evidence="2 3">
    <name type="scientific">Dethiosulfatarculus sandiegensis</name>
    <dbReference type="NCBI Taxonomy" id="1429043"/>
    <lineage>
        <taxon>Bacteria</taxon>
        <taxon>Pseudomonadati</taxon>
        <taxon>Thermodesulfobacteriota</taxon>
        <taxon>Desulfarculia</taxon>
        <taxon>Desulfarculales</taxon>
        <taxon>Desulfarculaceae</taxon>
        <taxon>Dethiosulfatarculus</taxon>
    </lineage>
</organism>
<proteinExistence type="predicted"/>
<reference evidence="2 3" key="1">
    <citation type="submission" date="2013-11" db="EMBL/GenBank/DDBJ databases">
        <title>Metagenomic analysis of a methanogenic consortium involved in long chain n-alkane degradation.</title>
        <authorList>
            <person name="Davidova I.A."/>
            <person name="Callaghan A.V."/>
            <person name="Wawrik B."/>
            <person name="Pruitt S."/>
            <person name="Marks C."/>
            <person name="Duncan K.E."/>
            <person name="Suflita J.M."/>
        </authorList>
    </citation>
    <scope>NUCLEOTIDE SEQUENCE [LARGE SCALE GENOMIC DNA]</scope>
    <source>
        <strain evidence="2 3">SPR</strain>
    </source>
</reference>
<dbReference type="EMBL" id="AZAC01000014">
    <property type="protein sequence ID" value="KIX13568.1"/>
    <property type="molecule type" value="Genomic_DNA"/>
</dbReference>